<dbReference type="InterPro" id="IPR021293">
    <property type="entry name" value="DUF2865"/>
</dbReference>
<feature type="compositionally biased region" description="Low complexity" evidence="2">
    <location>
        <begin position="372"/>
        <end position="386"/>
    </location>
</feature>
<protein>
    <recommendedName>
        <fullName evidence="5">DUF2865 domain-containing protein</fullName>
    </recommendedName>
</protein>
<dbReference type="STRING" id="1384459.GL4_2470"/>
<keyword evidence="4" id="KW-1185">Reference proteome</keyword>
<evidence type="ECO:0000313" key="4">
    <source>
        <dbReference type="Proteomes" id="UP000031643"/>
    </source>
</evidence>
<accession>A0A0A8K4V3</accession>
<evidence type="ECO:0000313" key="3">
    <source>
        <dbReference type="EMBL" id="BAQ17905.1"/>
    </source>
</evidence>
<dbReference type="EMBL" id="AP014648">
    <property type="protein sequence ID" value="BAQ17905.1"/>
    <property type="molecule type" value="Genomic_DNA"/>
</dbReference>
<dbReference type="Pfam" id="PF11064">
    <property type="entry name" value="DUF2865"/>
    <property type="match status" value="1"/>
</dbReference>
<dbReference type="RefSeq" id="WP_156137560.1">
    <property type="nucleotide sequence ID" value="NZ_AP014648.1"/>
</dbReference>
<name>A0A0A8K4V3_9HYPH</name>
<feature type="coiled-coil region" evidence="1">
    <location>
        <begin position="73"/>
        <end position="136"/>
    </location>
</feature>
<evidence type="ECO:0000256" key="2">
    <source>
        <dbReference type="SAM" id="MobiDB-lite"/>
    </source>
</evidence>
<organism evidence="3 4">
    <name type="scientific">Methyloceanibacter caenitepidi</name>
    <dbReference type="NCBI Taxonomy" id="1384459"/>
    <lineage>
        <taxon>Bacteria</taxon>
        <taxon>Pseudomonadati</taxon>
        <taxon>Pseudomonadota</taxon>
        <taxon>Alphaproteobacteria</taxon>
        <taxon>Hyphomicrobiales</taxon>
        <taxon>Hyphomicrobiaceae</taxon>
        <taxon>Methyloceanibacter</taxon>
    </lineage>
</organism>
<reference evidence="3 4" key="1">
    <citation type="submission" date="2014-09" db="EMBL/GenBank/DDBJ databases">
        <title>Genome sequencing of Methyloceanibacter caenitepidi Gela4.</title>
        <authorList>
            <person name="Takeuchi M."/>
            <person name="Susumu S."/>
            <person name="Kamagata Y."/>
            <person name="Oshima K."/>
            <person name="Hattori M."/>
            <person name="Iwasaki W."/>
        </authorList>
    </citation>
    <scope>NUCLEOTIDE SEQUENCE [LARGE SCALE GENOMIC DNA]</scope>
    <source>
        <strain evidence="3 4">Gela4</strain>
    </source>
</reference>
<feature type="compositionally biased region" description="Pro residues" evidence="2">
    <location>
        <begin position="359"/>
        <end position="371"/>
    </location>
</feature>
<dbReference type="AlphaFoldDB" id="A0A0A8K4V3"/>
<feature type="region of interest" description="Disordered" evidence="2">
    <location>
        <begin position="291"/>
        <end position="397"/>
    </location>
</feature>
<dbReference type="OrthoDB" id="7850882at2"/>
<proteinExistence type="predicted"/>
<evidence type="ECO:0008006" key="5">
    <source>
        <dbReference type="Google" id="ProtNLM"/>
    </source>
</evidence>
<sequence length="397" mass="42665">MRVHRGFRRVFAPSAAHPAPFSARAIAGLGALALGCLTLSGDGFAQSEQDIRCMQLQQELDAASGGGGNNPELISLNQELNQATQAHRAVKSEMDRAGCYERMLIFGRALKRTPRCLSLNSRVEDARRQVERLQAQRASLGGGGNRRRQQELQRAMQQNGCSGVPQSNGGFFDFFGGPRQEYQTPIYRSINPNGRYRTVCVRLCDGFYFPIHYSTYGSQAGQDAQRCQASCAAPAELYVYRNPGQEIEQAISLSGSPYMDLPVALRYRKEFVKGCSCKKSEYNPMEIQEANQKAQGMPEDGATQASAAPQAPAAPEAQPEPSGPPPQLNLDIGGASPSELQITPPPQAAQNGAPTLQVPVPPGFQPPPAAQPAPQAASEAPPQGQSSFVKKSAPTPN</sequence>
<keyword evidence="1" id="KW-0175">Coiled coil</keyword>
<dbReference type="KEGG" id="mcg:GL4_2470"/>
<feature type="compositionally biased region" description="Low complexity" evidence="2">
    <location>
        <begin position="301"/>
        <end position="320"/>
    </location>
</feature>
<dbReference type="HOGENOM" id="CLU_694094_0_0_5"/>
<feature type="region of interest" description="Disordered" evidence="2">
    <location>
        <begin position="139"/>
        <end position="160"/>
    </location>
</feature>
<dbReference type="Proteomes" id="UP000031643">
    <property type="component" value="Chromosome"/>
</dbReference>
<evidence type="ECO:0000256" key="1">
    <source>
        <dbReference type="SAM" id="Coils"/>
    </source>
</evidence>
<gene>
    <name evidence="3" type="ORF">GL4_2470</name>
</gene>